<sequence length="161" mass="17598">MKKQLIAGTMAVGLLLTGASPSLANTSVAPVSPIDLSSMDLETALMMVQQQRANLLESQLKGQVDAIQARNAQVAELNTQLGALQVAKSQAQANKDEKKVTELDTQIQMLKSQIDAINSSQQMDMLRMQSLTNKRNEAFEVMTNFIKKMSDSRSSILGNMR</sequence>
<reference evidence="3" key="1">
    <citation type="submission" date="2022-08" db="EMBL/GenBank/DDBJ databases">
        <title>Draft genome sequence of Lysinibacillus sp. strain KH24.</title>
        <authorList>
            <person name="Kanbe H."/>
            <person name="Itoh H."/>
        </authorList>
    </citation>
    <scope>NUCLEOTIDE SEQUENCE</scope>
    <source>
        <strain evidence="3">KH24</strain>
    </source>
</reference>
<proteinExistence type="predicted"/>
<accession>A0ABQ5NQE5</accession>
<keyword evidence="2" id="KW-0732">Signal</keyword>
<dbReference type="Proteomes" id="UP001065593">
    <property type="component" value="Unassembled WGS sequence"/>
</dbReference>
<keyword evidence="1" id="KW-0175">Coiled coil</keyword>
<evidence type="ECO:0000313" key="4">
    <source>
        <dbReference type="Proteomes" id="UP001065593"/>
    </source>
</evidence>
<dbReference type="RefSeq" id="WP_264990447.1">
    <property type="nucleotide sequence ID" value="NZ_BRZA01000012.1"/>
</dbReference>
<keyword evidence="4" id="KW-1185">Reference proteome</keyword>
<gene>
    <name evidence="3" type="ORF">LYSBPC_36650</name>
</gene>
<protein>
    <recommendedName>
        <fullName evidence="5">Secreted protein</fullName>
    </recommendedName>
</protein>
<evidence type="ECO:0008006" key="5">
    <source>
        <dbReference type="Google" id="ProtNLM"/>
    </source>
</evidence>
<evidence type="ECO:0000256" key="2">
    <source>
        <dbReference type="SAM" id="SignalP"/>
    </source>
</evidence>
<feature type="signal peptide" evidence="2">
    <location>
        <begin position="1"/>
        <end position="24"/>
    </location>
</feature>
<evidence type="ECO:0000256" key="1">
    <source>
        <dbReference type="SAM" id="Coils"/>
    </source>
</evidence>
<comment type="caution">
    <text evidence="3">The sequence shown here is derived from an EMBL/GenBank/DDBJ whole genome shotgun (WGS) entry which is preliminary data.</text>
</comment>
<feature type="coiled-coil region" evidence="1">
    <location>
        <begin position="74"/>
        <end position="113"/>
    </location>
</feature>
<organism evidence="3 4">
    <name type="scientific">Lysinibacillus piscis</name>
    <dbReference type="NCBI Taxonomy" id="2518931"/>
    <lineage>
        <taxon>Bacteria</taxon>
        <taxon>Bacillati</taxon>
        <taxon>Bacillota</taxon>
        <taxon>Bacilli</taxon>
        <taxon>Bacillales</taxon>
        <taxon>Bacillaceae</taxon>
        <taxon>Lysinibacillus</taxon>
    </lineage>
</organism>
<dbReference type="EMBL" id="BRZA01000012">
    <property type="protein sequence ID" value="GLC90538.1"/>
    <property type="molecule type" value="Genomic_DNA"/>
</dbReference>
<evidence type="ECO:0000313" key="3">
    <source>
        <dbReference type="EMBL" id="GLC90538.1"/>
    </source>
</evidence>
<feature type="chain" id="PRO_5046574138" description="Secreted protein" evidence="2">
    <location>
        <begin position="25"/>
        <end position="161"/>
    </location>
</feature>
<name>A0ABQ5NQE5_9BACI</name>